<evidence type="ECO:0000313" key="2">
    <source>
        <dbReference type="EMBL" id="REG30554.1"/>
    </source>
</evidence>
<keyword evidence="4" id="KW-1185">Reference proteome</keyword>
<dbReference type="AlphaFoldDB" id="A0AAC8Q0C0"/>
<dbReference type="EMBL" id="QUMU01000006">
    <property type="protein sequence ID" value="REG30554.1"/>
    <property type="molecule type" value="Genomic_DNA"/>
</dbReference>
<protein>
    <submittedName>
        <fullName evidence="1">Uncharacterized protein</fullName>
    </submittedName>
</protein>
<dbReference type="Proteomes" id="UP000256345">
    <property type="component" value="Unassembled WGS sequence"/>
</dbReference>
<organism evidence="1 3">
    <name type="scientific">Archangium gephyra</name>
    <dbReference type="NCBI Taxonomy" id="48"/>
    <lineage>
        <taxon>Bacteria</taxon>
        <taxon>Pseudomonadati</taxon>
        <taxon>Myxococcota</taxon>
        <taxon>Myxococcia</taxon>
        <taxon>Myxococcales</taxon>
        <taxon>Cystobacterineae</taxon>
        <taxon>Archangiaceae</taxon>
        <taxon>Archangium</taxon>
    </lineage>
</organism>
<reference evidence="1 3" key="1">
    <citation type="submission" date="2015-05" db="EMBL/GenBank/DDBJ databases">
        <title>Genome assembly of Archangium gephyra DSM 2261.</title>
        <authorList>
            <person name="Sharma G."/>
            <person name="Subramanian S."/>
        </authorList>
    </citation>
    <scope>NUCLEOTIDE SEQUENCE [LARGE SCALE GENOMIC DNA]</scope>
    <source>
        <strain evidence="1 3">DSM 2261</strain>
    </source>
</reference>
<dbReference type="EMBL" id="CP011509">
    <property type="protein sequence ID" value="AKI98622.1"/>
    <property type="molecule type" value="Genomic_DNA"/>
</dbReference>
<accession>A0AAC8Q0C0</accession>
<reference evidence="2 4" key="2">
    <citation type="submission" date="2018-08" db="EMBL/GenBank/DDBJ databases">
        <title>Genomic Encyclopedia of Archaeal and Bacterial Type Strains, Phase II (KMG-II): from individual species to whole genera.</title>
        <authorList>
            <person name="Goeker M."/>
        </authorList>
    </citation>
    <scope>NUCLEOTIDE SEQUENCE [LARGE SCALE GENOMIC DNA]</scope>
    <source>
        <strain evidence="2 4">DSM 2261</strain>
    </source>
</reference>
<name>A0AAC8Q0C0_9BACT</name>
<dbReference type="Proteomes" id="UP000035579">
    <property type="component" value="Chromosome"/>
</dbReference>
<dbReference type="KEGG" id="age:AA314_00249"/>
<evidence type="ECO:0000313" key="3">
    <source>
        <dbReference type="Proteomes" id="UP000035579"/>
    </source>
</evidence>
<evidence type="ECO:0000313" key="4">
    <source>
        <dbReference type="Proteomes" id="UP000256345"/>
    </source>
</evidence>
<dbReference type="RefSeq" id="WP_047853940.1">
    <property type="nucleotide sequence ID" value="NZ_CP011509.1"/>
</dbReference>
<proteinExistence type="predicted"/>
<evidence type="ECO:0000313" key="1">
    <source>
        <dbReference type="EMBL" id="AKI98622.1"/>
    </source>
</evidence>
<sequence>MSSQTSGSEPQPSAVSPQVQRVALYAVASGLTPLIPVPFLDEYALRRVREGMVRTILRERSFSPPDRTVTVLAGLHPREGSRLQQFLSKTALFSLRLTWRKAYRRMATALWVKDCVDMASVSLHHGYLLQHALERGDLDAASLATEDVPRRVHAAIDAACKELDARPVNQALRRLFAGSRLLLSELTKALETWNGAPRTPLEGEDQEVASLAERLAAAMWEERGYFQSLESLYVRHLQAP</sequence>
<gene>
    <name evidence="1" type="ORF">AA314_00249</name>
    <name evidence="2" type="ORF">ATI61_10623</name>
</gene>